<dbReference type="GO" id="GO:0030119">
    <property type="term" value="C:AP-type membrane coat adaptor complex"/>
    <property type="evidence" value="ECO:0007669"/>
    <property type="project" value="InterPro"/>
</dbReference>
<dbReference type="Pfam" id="PF15001">
    <property type="entry name" value="AP-5_subunit_s1"/>
    <property type="match status" value="1"/>
</dbReference>
<dbReference type="GO" id="GO:0005829">
    <property type="term" value="C:cytosol"/>
    <property type="evidence" value="ECO:0007669"/>
    <property type="project" value="TreeGrafter"/>
</dbReference>
<keyword evidence="1" id="KW-1185">Reference proteome</keyword>
<dbReference type="OrthoDB" id="370698at2759"/>
<dbReference type="KEGG" id="gsh:117355260"/>
<dbReference type="GO" id="GO:0005764">
    <property type="term" value="C:lysosome"/>
    <property type="evidence" value="ECO:0007669"/>
    <property type="project" value="TreeGrafter"/>
</dbReference>
<dbReference type="PANTHER" id="PTHR16120">
    <property type="entry name" value="AP-5 COMPLEX SUBUNIT SIGMA-1"/>
    <property type="match status" value="1"/>
</dbReference>
<evidence type="ECO:0000313" key="2">
    <source>
        <dbReference type="RefSeq" id="XP_033789492.1"/>
    </source>
</evidence>
<dbReference type="RefSeq" id="XP_033789568.1">
    <property type="nucleotide sequence ID" value="XM_033933677.1"/>
</dbReference>
<protein>
    <submittedName>
        <fullName evidence="2 3">AP-5 complex subunit sigma-1</fullName>
    </submittedName>
</protein>
<dbReference type="InterPro" id="IPR029392">
    <property type="entry name" value="AP-5_subunit_s1"/>
</dbReference>
<evidence type="ECO:0000313" key="1">
    <source>
        <dbReference type="Proteomes" id="UP000515159"/>
    </source>
</evidence>
<dbReference type="CTD" id="55317"/>
<dbReference type="GO" id="GO:0016197">
    <property type="term" value="P:endosomal transport"/>
    <property type="evidence" value="ECO:0007669"/>
    <property type="project" value="InterPro"/>
</dbReference>
<name>A0A6P8Q0D5_GEOSA</name>
<dbReference type="RefSeq" id="XP_033789492.1">
    <property type="nucleotide sequence ID" value="XM_033933601.1"/>
</dbReference>
<dbReference type="GeneID" id="117355260"/>
<evidence type="ECO:0000313" key="3">
    <source>
        <dbReference type="RefSeq" id="XP_033789568.1"/>
    </source>
</evidence>
<sequence>MVHGFLIHTLGCSPSGDADLTRVLYSQTFSSEAFDQAADLERVRLLRKEQMLAVARHVTSACILTRQALEKPIYEVVSPGEETVNLQDAEFGVFSLAPGDPFHECKTVLWLGVLSLGFVLICDMHDNLTLAEDTLKLIVKYLIEHLRLLSQGSDVILKADKTETILNTFLPHGQLLFLNHQFILALEKEMNSSMSK</sequence>
<gene>
    <name evidence="2 3 4" type="primary">AP5S1</name>
</gene>
<organism evidence="1 4">
    <name type="scientific">Geotrypetes seraphini</name>
    <name type="common">Gaboon caecilian</name>
    <name type="synonym">Caecilia seraphini</name>
    <dbReference type="NCBI Taxonomy" id="260995"/>
    <lineage>
        <taxon>Eukaryota</taxon>
        <taxon>Metazoa</taxon>
        <taxon>Chordata</taxon>
        <taxon>Craniata</taxon>
        <taxon>Vertebrata</taxon>
        <taxon>Euteleostomi</taxon>
        <taxon>Amphibia</taxon>
        <taxon>Gymnophiona</taxon>
        <taxon>Geotrypetes</taxon>
    </lineage>
</organism>
<dbReference type="AlphaFoldDB" id="A0A6P8Q0D5"/>
<accession>A0A6P8Q0D5</accession>
<reference evidence="2 3" key="1">
    <citation type="submission" date="2025-04" db="UniProtKB">
        <authorList>
            <consortium name="RefSeq"/>
        </authorList>
    </citation>
    <scope>IDENTIFICATION</scope>
</reference>
<dbReference type="GO" id="GO:0000724">
    <property type="term" value="P:double-strand break repair via homologous recombination"/>
    <property type="evidence" value="ECO:0007669"/>
    <property type="project" value="InterPro"/>
</dbReference>
<dbReference type="Proteomes" id="UP000515159">
    <property type="component" value="Chromosome 1"/>
</dbReference>
<dbReference type="RefSeq" id="XP_033789664.1">
    <property type="nucleotide sequence ID" value="XM_033933773.1"/>
</dbReference>
<proteinExistence type="predicted"/>
<dbReference type="PANTHER" id="PTHR16120:SF0">
    <property type="entry name" value="AP-5 COMPLEX SUBUNIT SIGMA-1"/>
    <property type="match status" value="1"/>
</dbReference>
<evidence type="ECO:0000313" key="4">
    <source>
        <dbReference type="RefSeq" id="XP_033789664.1"/>
    </source>
</evidence>
<dbReference type="GO" id="GO:0005770">
    <property type="term" value="C:late endosome"/>
    <property type="evidence" value="ECO:0007669"/>
    <property type="project" value="TreeGrafter"/>
</dbReference>